<organism evidence="2 3">
    <name type="scientific">Caerostris darwini</name>
    <dbReference type="NCBI Taxonomy" id="1538125"/>
    <lineage>
        <taxon>Eukaryota</taxon>
        <taxon>Metazoa</taxon>
        <taxon>Ecdysozoa</taxon>
        <taxon>Arthropoda</taxon>
        <taxon>Chelicerata</taxon>
        <taxon>Arachnida</taxon>
        <taxon>Araneae</taxon>
        <taxon>Araneomorphae</taxon>
        <taxon>Entelegynae</taxon>
        <taxon>Araneoidea</taxon>
        <taxon>Araneidae</taxon>
        <taxon>Caerostris</taxon>
    </lineage>
</organism>
<gene>
    <name evidence="2" type="ORF">CDAR_400611</name>
</gene>
<dbReference type="AlphaFoldDB" id="A0AAV4S9W0"/>
<keyword evidence="3" id="KW-1185">Reference proteome</keyword>
<evidence type="ECO:0000313" key="2">
    <source>
        <dbReference type="EMBL" id="GIY30307.1"/>
    </source>
</evidence>
<accession>A0AAV4S9W0</accession>
<comment type="caution">
    <text evidence="2">The sequence shown here is derived from an EMBL/GenBank/DDBJ whole genome shotgun (WGS) entry which is preliminary data.</text>
</comment>
<keyword evidence="1" id="KW-0812">Transmembrane</keyword>
<keyword evidence="1" id="KW-1133">Transmembrane helix</keyword>
<proteinExistence type="predicted"/>
<name>A0AAV4S9W0_9ARAC</name>
<feature type="transmembrane region" description="Helical" evidence="1">
    <location>
        <begin position="87"/>
        <end position="106"/>
    </location>
</feature>
<evidence type="ECO:0000313" key="3">
    <source>
        <dbReference type="Proteomes" id="UP001054837"/>
    </source>
</evidence>
<dbReference type="Proteomes" id="UP001054837">
    <property type="component" value="Unassembled WGS sequence"/>
</dbReference>
<protein>
    <submittedName>
        <fullName evidence="2">Uncharacterized protein</fullName>
    </submittedName>
</protein>
<reference evidence="2 3" key="1">
    <citation type="submission" date="2021-06" db="EMBL/GenBank/DDBJ databases">
        <title>Caerostris darwini draft genome.</title>
        <authorList>
            <person name="Kono N."/>
            <person name="Arakawa K."/>
        </authorList>
    </citation>
    <scope>NUCLEOTIDE SEQUENCE [LARGE SCALE GENOMIC DNA]</scope>
</reference>
<evidence type="ECO:0000256" key="1">
    <source>
        <dbReference type="SAM" id="Phobius"/>
    </source>
</evidence>
<keyword evidence="1" id="KW-0472">Membrane</keyword>
<sequence>MKPEKCCQTKNASASIPVICIYQYLTRYTKSDVKPKDYAFISKTAISDAYFNTSDIKRKASTSISDMDVFLGLLETRRMMSNQKLPTSIWVILLNMISIHCLTRNLTSDVKPKASPYIPGMYIFDA</sequence>
<dbReference type="EMBL" id="BPLQ01007467">
    <property type="protein sequence ID" value="GIY30307.1"/>
    <property type="molecule type" value="Genomic_DNA"/>
</dbReference>